<evidence type="ECO:0000256" key="1">
    <source>
        <dbReference type="ARBA" id="ARBA00004496"/>
    </source>
</evidence>
<dbReference type="PANTHER" id="PTHR13200:SF0">
    <property type="entry name" value="EEF1A LYSINE METHYLTRANSFERASE 1"/>
    <property type="match status" value="1"/>
</dbReference>
<comment type="similarity">
    <text evidence="5">Belongs to the class I-like SAM-binding methyltransferase superfamily. EFM5 family.</text>
</comment>
<keyword evidence="6" id="KW-1185">Reference proteome</keyword>
<dbReference type="AlphaFoldDB" id="A0A6P4IWX8"/>
<dbReference type="HAMAP" id="MF_03187">
    <property type="entry name" value="Methyltr_EFM5"/>
    <property type="match status" value="1"/>
</dbReference>
<protein>
    <recommendedName>
        <fullName evidence="5">Protein-lysine N-methyltransferase LOC108082233</fullName>
        <ecNumber evidence="5">2.1.1.-</ecNumber>
    </recommendedName>
</protein>
<dbReference type="InterPro" id="IPR041370">
    <property type="entry name" value="Mlase_EEF1AKMT1/ZCCHC4"/>
</dbReference>
<evidence type="ECO:0000256" key="3">
    <source>
        <dbReference type="ARBA" id="ARBA00022603"/>
    </source>
</evidence>
<dbReference type="InterPro" id="IPR002052">
    <property type="entry name" value="DNA_methylase_N6_adenine_CS"/>
</dbReference>
<organism evidence="6 7">
    <name type="scientific">Drosophila kikkawai</name>
    <name type="common">Fruit fly</name>
    <dbReference type="NCBI Taxonomy" id="30033"/>
    <lineage>
        <taxon>Eukaryota</taxon>
        <taxon>Metazoa</taxon>
        <taxon>Ecdysozoa</taxon>
        <taxon>Arthropoda</taxon>
        <taxon>Hexapoda</taxon>
        <taxon>Insecta</taxon>
        <taxon>Pterygota</taxon>
        <taxon>Neoptera</taxon>
        <taxon>Endopterygota</taxon>
        <taxon>Diptera</taxon>
        <taxon>Brachycera</taxon>
        <taxon>Muscomorpha</taxon>
        <taxon>Ephydroidea</taxon>
        <taxon>Drosophilidae</taxon>
        <taxon>Drosophila</taxon>
        <taxon>Sophophora</taxon>
    </lineage>
</organism>
<keyword evidence="3 5" id="KW-0489">Methyltransferase</keyword>
<dbReference type="Pfam" id="PF10237">
    <property type="entry name" value="N6-adenineMlase"/>
    <property type="match status" value="1"/>
</dbReference>
<keyword evidence="4 5" id="KW-0808">Transferase</keyword>
<comment type="function">
    <text evidence="5">S-adenosyl-L-methionine-dependent protein-lysine N-methyltransferase that methylates elongation factor 1-alpha.</text>
</comment>
<dbReference type="PANTHER" id="PTHR13200">
    <property type="entry name" value="EEF1A LYSINE METHYLTRANSFERASE 1"/>
    <property type="match status" value="1"/>
</dbReference>
<dbReference type="RefSeq" id="XP_017033060.1">
    <property type="nucleotide sequence ID" value="XM_017177571.3"/>
</dbReference>
<dbReference type="Proteomes" id="UP001652661">
    <property type="component" value="Chromosome 2L"/>
</dbReference>
<name>A0A6P4IWX8_DROKI</name>
<dbReference type="OrthoDB" id="206354at2759"/>
<comment type="subcellular location">
    <subcellularLocation>
        <location evidence="1 5">Cytoplasm</location>
    </subcellularLocation>
</comment>
<dbReference type="GO" id="GO:0032259">
    <property type="term" value="P:methylation"/>
    <property type="evidence" value="ECO:0007669"/>
    <property type="project" value="UniProtKB-KW"/>
</dbReference>
<gene>
    <name evidence="7" type="primary">LOC108082233</name>
</gene>
<proteinExistence type="inferred from homology"/>
<dbReference type="GO" id="GO:0003676">
    <property type="term" value="F:nucleic acid binding"/>
    <property type="evidence" value="ECO:0007669"/>
    <property type="project" value="InterPro"/>
</dbReference>
<dbReference type="GO" id="GO:0005737">
    <property type="term" value="C:cytoplasm"/>
    <property type="evidence" value="ECO:0007669"/>
    <property type="project" value="UniProtKB-SubCell"/>
</dbReference>
<dbReference type="InterPro" id="IPR019369">
    <property type="entry name" value="Efm5/EEF1AKMT1"/>
</dbReference>
<keyword evidence="2 5" id="KW-0963">Cytoplasm</keyword>
<evidence type="ECO:0000313" key="7">
    <source>
        <dbReference type="RefSeq" id="XP_017033060.1"/>
    </source>
</evidence>
<accession>A0A6P4IWX8</accession>
<evidence type="ECO:0000313" key="6">
    <source>
        <dbReference type="Proteomes" id="UP001652661"/>
    </source>
</evidence>
<evidence type="ECO:0000256" key="5">
    <source>
        <dbReference type="HAMAP-Rule" id="MF_03187"/>
    </source>
</evidence>
<dbReference type="GeneID" id="108082233"/>
<evidence type="ECO:0000256" key="2">
    <source>
        <dbReference type="ARBA" id="ARBA00022490"/>
    </source>
</evidence>
<reference evidence="7" key="2">
    <citation type="submission" date="2025-08" db="UniProtKB">
        <authorList>
            <consortium name="RefSeq"/>
        </authorList>
    </citation>
    <scope>IDENTIFICATION</scope>
    <source>
        <strain evidence="7">14028-0561.14</strain>
        <tissue evidence="7">Whole fly</tissue>
    </source>
</reference>
<reference evidence="6" key="1">
    <citation type="submission" date="2025-05" db="UniProtKB">
        <authorList>
            <consortium name="RefSeq"/>
        </authorList>
    </citation>
    <scope>NUCLEOTIDE SEQUENCE [LARGE SCALE GENOMIC DNA]</scope>
    <source>
        <strain evidence="6">14028-0561.14</strain>
    </source>
</reference>
<dbReference type="EC" id="2.1.1.-" evidence="5"/>
<dbReference type="PROSITE" id="PS00092">
    <property type="entry name" value="N6_MTASE"/>
    <property type="match status" value="1"/>
</dbReference>
<evidence type="ECO:0000256" key="4">
    <source>
        <dbReference type="ARBA" id="ARBA00022679"/>
    </source>
</evidence>
<dbReference type="GO" id="GO:0016279">
    <property type="term" value="F:protein-lysine N-methyltransferase activity"/>
    <property type="evidence" value="ECO:0007669"/>
    <property type="project" value="UniProtKB-UniRule"/>
</dbReference>
<sequence length="224" mass="26251">MDDDVTLPADTLAILNEFLAERSSREAEEKDRIVNKTGKEGFFEEDWQLSQFWYSTQTKHTVRDVVGKLLEERGADSPDNFRIALLSCPSLYKDIKDIHDQVNIFEFDQRFGAYGTDFVYYDFNCIDNNPDYLKEHHKQYDLIVADPPFLSQECITKMSQIISKLQRNPRESKLIFCSGEVVEPWLITCLPVHKCNFRPEHERNLGNEFVSYANFNLDNYIENK</sequence>